<keyword evidence="2" id="KW-1185">Reference proteome</keyword>
<dbReference type="PANTHER" id="PTHR10668:SF105">
    <property type="entry name" value="DEHYDROGENASE-RELATED"/>
    <property type="match status" value="1"/>
</dbReference>
<evidence type="ECO:0000313" key="1">
    <source>
        <dbReference type="EMBL" id="GLJ70261.1"/>
    </source>
</evidence>
<proteinExistence type="predicted"/>
<dbReference type="EMBL" id="BSEL01000010">
    <property type="protein sequence ID" value="GLJ70261.1"/>
    <property type="molecule type" value="Genomic_DNA"/>
</dbReference>
<reference evidence="1" key="1">
    <citation type="journal article" date="2014" name="Int. J. Syst. Evol. Microbiol.">
        <title>Complete genome of a new Firmicutes species belonging to the dominant human colonic microbiota ('Ruminococcus bicirculans') reveals two chromosomes and a selective capacity to utilize plant glucans.</title>
        <authorList>
            <consortium name="NISC Comparative Sequencing Program"/>
            <person name="Wegmann U."/>
            <person name="Louis P."/>
            <person name="Goesmann A."/>
            <person name="Henrissat B."/>
            <person name="Duncan S.H."/>
            <person name="Flint H.J."/>
        </authorList>
    </citation>
    <scope>NUCLEOTIDE SEQUENCE</scope>
    <source>
        <strain evidence="1">VKM Ac-1246</strain>
    </source>
</reference>
<gene>
    <name evidence="1" type="ORF">GCM10017579_42970</name>
</gene>
<reference evidence="1" key="2">
    <citation type="submission" date="2023-01" db="EMBL/GenBank/DDBJ databases">
        <authorList>
            <person name="Sun Q."/>
            <person name="Evtushenko L."/>
        </authorList>
    </citation>
    <scope>NUCLEOTIDE SEQUENCE</scope>
    <source>
        <strain evidence="1">VKM Ac-1246</strain>
    </source>
</reference>
<dbReference type="PANTHER" id="PTHR10668">
    <property type="entry name" value="PHYTOENE DEHYDROGENASE"/>
    <property type="match status" value="1"/>
</dbReference>
<dbReference type="Pfam" id="PF13450">
    <property type="entry name" value="NAD_binding_8"/>
    <property type="match status" value="1"/>
</dbReference>
<dbReference type="InterPro" id="IPR036188">
    <property type="entry name" value="FAD/NAD-bd_sf"/>
</dbReference>
<sequence length="474" mass="50439">MPRPHLATVVGGGPNGLAAGIALAQQGVQVTVLEAADTVGGGARTAELTLPGLRHDVCSAIHPLGVSSPFLRSLELEKYGLNWLYPEIGLAHPLDDEPTALLYRSLDTTADGLGEDGRRWRQVFGPVARHFDSIADHILGPMIRVPRHPFLLASFGMRAAPPAALLARAFSGERAKALFGGCAAHAFRPLEKPGTAAVGTMLAVSGHTHGWPVAEGGTQAITDAMTGLLEELGGTIVTGTTVRSRADLPESDITMFDTSPGGFADIVGSDLPRRQRRAMRRWKHGPAAYKLDLAVRGPIPWRDPEIGRAGTVHLGGTFAEVALSEREITAGRMPERPFVLLGQQYVADPSRSAGDLNPVWAYAQVPHAYDGDATDAILDQIERFAPGFRDRIVATHVTSPAGYEAYNRNYVGGDISNGENTLRQLILRPSLATYDTGIAGMYLCSAATPPGAGVHGMCGYHAARRALRHLDETG</sequence>
<comment type="caution">
    <text evidence="1">The sequence shown here is derived from an EMBL/GenBank/DDBJ whole genome shotgun (WGS) entry which is preliminary data.</text>
</comment>
<organism evidence="1 2">
    <name type="scientific">Nocardioides luteus</name>
    <dbReference type="NCBI Taxonomy" id="1844"/>
    <lineage>
        <taxon>Bacteria</taxon>
        <taxon>Bacillati</taxon>
        <taxon>Actinomycetota</taxon>
        <taxon>Actinomycetes</taxon>
        <taxon>Propionibacteriales</taxon>
        <taxon>Nocardioidaceae</taxon>
        <taxon>Nocardioides</taxon>
    </lineage>
</organism>
<accession>A0ABQ5T545</accession>
<evidence type="ECO:0000313" key="2">
    <source>
        <dbReference type="Proteomes" id="UP001142292"/>
    </source>
</evidence>
<protein>
    <submittedName>
        <fullName evidence="1">Dehydrogenase</fullName>
    </submittedName>
</protein>
<dbReference type="Gene3D" id="3.50.50.60">
    <property type="entry name" value="FAD/NAD(P)-binding domain"/>
    <property type="match status" value="1"/>
</dbReference>
<name>A0ABQ5T545_9ACTN</name>
<dbReference type="RefSeq" id="WP_189118445.1">
    <property type="nucleotide sequence ID" value="NZ_BMRK01000007.1"/>
</dbReference>
<dbReference type="SUPFAM" id="SSF51905">
    <property type="entry name" value="FAD/NAD(P)-binding domain"/>
    <property type="match status" value="1"/>
</dbReference>
<dbReference type="Proteomes" id="UP001142292">
    <property type="component" value="Unassembled WGS sequence"/>
</dbReference>